<keyword evidence="1" id="KW-1133">Transmembrane helix</keyword>
<dbReference type="Proteomes" id="UP000039370">
    <property type="component" value="Unassembled WGS sequence"/>
</dbReference>
<proteinExistence type="predicted"/>
<keyword evidence="2" id="KW-0808">Transferase</keyword>
<keyword evidence="1" id="KW-0472">Membrane</keyword>
<dbReference type="InterPro" id="IPR045922">
    <property type="entry name" value="DUF6341"/>
</dbReference>
<name>A0A0B7IDY3_9FLAO</name>
<dbReference type="RefSeq" id="WP_013997975.1">
    <property type="nucleotide sequence ID" value="NZ_BOQI01000001.1"/>
</dbReference>
<dbReference type="Proteomes" id="UP000243753">
    <property type="component" value="Chromosome"/>
</dbReference>
<keyword evidence="1" id="KW-0812">Transmembrane</keyword>
<reference evidence="2" key="2">
    <citation type="journal article" date="2017" name="Genome Announc.">
        <title>Twelve Complete Reference Genomes of Clinical Isolates in the Capnocytophaga Genus.</title>
        <authorList>
            <person name="Villarma A."/>
            <person name="Gulvik C.A."/>
            <person name="Rowe L.A."/>
            <person name="Sheth M."/>
            <person name="Juieng P."/>
            <person name="Nicholson A.C."/>
            <person name="Loparev V.N."/>
            <person name="McQuiston J.R."/>
        </authorList>
    </citation>
    <scope>NUCLEOTIDE SEQUENCE</scope>
    <source>
        <strain evidence="3">H3936</strain>
        <strain evidence="2">H5594</strain>
    </source>
</reference>
<dbReference type="EMBL" id="CDOK01000123">
    <property type="protein sequence ID" value="CEN50121.1"/>
    <property type="molecule type" value="Genomic_DNA"/>
</dbReference>
<dbReference type="EMBL" id="CDOE01000039">
    <property type="protein sequence ID" value="CEN33578.1"/>
    <property type="molecule type" value="Genomic_DNA"/>
</dbReference>
<feature type="transmembrane region" description="Helical" evidence="1">
    <location>
        <begin position="36"/>
        <end position="54"/>
    </location>
</feature>
<dbReference type="OMA" id="NWIFMII"/>
<dbReference type="Proteomes" id="UP000044026">
    <property type="component" value="Unassembled WGS sequence"/>
</dbReference>
<protein>
    <submittedName>
        <fullName evidence="2">Uracil phosphoribosyltransferase</fullName>
    </submittedName>
</protein>
<evidence type="ECO:0000313" key="2">
    <source>
        <dbReference type="EMBL" id="ATA91561.1"/>
    </source>
</evidence>
<dbReference type="EMBL" id="CP022388">
    <property type="protein sequence ID" value="ATA91561.1"/>
    <property type="molecule type" value="Genomic_DNA"/>
</dbReference>
<organism evidence="5 6">
    <name type="scientific">Capnocytophaga canimorsus</name>
    <dbReference type="NCBI Taxonomy" id="28188"/>
    <lineage>
        <taxon>Bacteria</taxon>
        <taxon>Pseudomonadati</taxon>
        <taxon>Bacteroidota</taxon>
        <taxon>Flavobacteriia</taxon>
        <taxon>Flavobacteriales</taxon>
        <taxon>Flavobacteriaceae</taxon>
        <taxon>Capnocytophaga</taxon>
    </lineage>
</organism>
<evidence type="ECO:0000313" key="7">
    <source>
        <dbReference type="Proteomes" id="UP000044026"/>
    </source>
</evidence>
<dbReference type="GO" id="GO:0016757">
    <property type="term" value="F:glycosyltransferase activity"/>
    <property type="evidence" value="ECO:0007669"/>
    <property type="project" value="UniProtKB-KW"/>
</dbReference>
<evidence type="ECO:0000313" key="3">
    <source>
        <dbReference type="EMBL" id="ATA93731.1"/>
    </source>
</evidence>
<dbReference type="GeneID" id="69580362"/>
<evidence type="ECO:0000256" key="1">
    <source>
        <dbReference type="SAM" id="Phobius"/>
    </source>
</evidence>
<dbReference type="EMBL" id="CP022389">
    <property type="protein sequence ID" value="ATA93731.1"/>
    <property type="molecule type" value="Genomic_DNA"/>
</dbReference>
<gene>
    <name evidence="5" type="ORF">CCAN11_2090013</name>
    <name evidence="4" type="ORF">CCAN12_440009</name>
    <name evidence="3" type="ORF">CGC54_04965</name>
    <name evidence="2" type="ORF">CGC56_04885</name>
</gene>
<evidence type="ECO:0000313" key="8">
    <source>
        <dbReference type="Proteomes" id="UP000243136"/>
    </source>
</evidence>
<evidence type="ECO:0000313" key="6">
    <source>
        <dbReference type="Proteomes" id="UP000039370"/>
    </source>
</evidence>
<keyword evidence="2" id="KW-0328">Glycosyltransferase</keyword>
<dbReference type="Pfam" id="PF19868">
    <property type="entry name" value="DUF6341"/>
    <property type="match status" value="1"/>
</dbReference>
<evidence type="ECO:0000313" key="4">
    <source>
        <dbReference type="EMBL" id="CEN33578.1"/>
    </source>
</evidence>
<evidence type="ECO:0000313" key="9">
    <source>
        <dbReference type="Proteomes" id="UP000243753"/>
    </source>
</evidence>
<sequence>MKSFFEAIEFLFDKILFIPLDFLRSLELENWWTANLLNWIFIIIGFVFFIYWLGQLNKFNKNKEDRTDVVSHSFFK</sequence>
<reference evidence="8 9" key="3">
    <citation type="submission" date="2017-06" db="EMBL/GenBank/DDBJ databases">
        <title>Capnocytophaga spp. assemblies.</title>
        <authorList>
            <person name="Gulvik C.A."/>
        </authorList>
    </citation>
    <scope>NUCLEOTIDE SEQUENCE [LARGE SCALE GENOMIC DNA]</scope>
    <source>
        <strain evidence="9">H3936</strain>
        <strain evidence="8">H5594</strain>
    </source>
</reference>
<evidence type="ECO:0000313" key="5">
    <source>
        <dbReference type="EMBL" id="CEN50121.1"/>
    </source>
</evidence>
<dbReference type="AlphaFoldDB" id="A0A0B7IDY3"/>
<dbReference type="Proteomes" id="UP000243136">
    <property type="component" value="Chromosome"/>
</dbReference>
<reference evidence="6 7" key="1">
    <citation type="submission" date="2015-01" db="EMBL/GenBank/DDBJ databases">
        <authorList>
            <person name="MANFREDI Pablo"/>
        </authorList>
    </citation>
    <scope>NUCLEOTIDE SEQUENCE [LARGE SCALE GENOMIC DNA]</scope>
    <source>
        <strain evidence="5 6">Cc11</strain>
        <strain evidence="4 7">Cc12</strain>
    </source>
</reference>
<accession>A0A0B7IDY3</accession>